<dbReference type="EMBL" id="CP132976">
    <property type="protein sequence ID" value="WMD19071.1"/>
    <property type="molecule type" value="Genomic_DNA"/>
</dbReference>
<evidence type="ECO:0000259" key="11">
    <source>
        <dbReference type="Pfam" id="PF13954"/>
    </source>
</evidence>
<dbReference type="InterPro" id="IPR025885">
    <property type="entry name" value="PapC_N"/>
</dbReference>
<dbReference type="InterPro" id="IPR025949">
    <property type="entry name" value="PapC-like_C"/>
</dbReference>
<evidence type="ECO:0000256" key="4">
    <source>
        <dbReference type="ARBA" id="ARBA00022452"/>
    </source>
</evidence>
<evidence type="ECO:0000256" key="5">
    <source>
        <dbReference type="ARBA" id="ARBA00022692"/>
    </source>
</evidence>
<dbReference type="InterPro" id="IPR042186">
    <property type="entry name" value="FimD_plug_dom"/>
</dbReference>
<evidence type="ECO:0000256" key="6">
    <source>
        <dbReference type="ARBA" id="ARBA00022729"/>
    </source>
</evidence>
<dbReference type="Pfam" id="PF13954">
    <property type="entry name" value="PapC_N"/>
    <property type="match status" value="1"/>
</dbReference>
<name>A0ABY9LWA3_9BURK</name>
<keyword evidence="7 9" id="KW-0472">Membrane</keyword>
<organism evidence="12 13">
    <name type="scientific">Achromobacter seleniivolatilans</name>
    <dbReference type="NCBI Taxonomy" id="3047478"/>
    <lineage>
        <taxon>Bacteria</taxon>
        <taxon>Pseudomonadati</taxon>
        <taxon>Pseudomonadota</taxon>
        <taxon>Betaproteobacteria</taxon>
        <taxon>Burkholderiales</taxon>
        <taxon>Alcaligenaceae</taxon>
        <taxon>Achromobacter</taxon>
    </lineage>
</organism>
<gene>
    <name evidence="12" type="ORF">RAS12_20920</name>
</gene>
<keyword evidence="13" id="KW-1185">Reference proteome</keyword>
<keyword evidence="5 9" id="KW-0812">Transmembrane</keyword>
<sequence>MKAENINAEGGNRVVRFDAATLVQGIGIESIDLSRFEKAGYIAPGKYQLEIYVNGRWRGTQEITYRAADSDLSAQPCYNINFLLRAGVDVQKSARFSAENGREPLSDDGVCEDLALFVPGAVVKTDIGEQQLYLTIPTYYLDSGLSDNAIDPSSWDKGVTAGRLNYNANLGTTQTSAGRSSRGYAGLTSGLNVGAWRLRQYGTLTWSSAGGASYQRGQLYATTEVAPWRSQFQIGEISTDGTYFDAVSFRGFRLSSDERMLPARQRTYAPVVRGTATSNATVSVRQRGYLIYEVTVPAGPFALDDLPAASYGGDLTVTVTEADGSERHFVVPFATGVELLRPGTSRYSVSVGRAMSALNQSSGQSIFEGMLRVGLSDRFTGFGGLALSEHYRSAMGGLAMNTAIGAISGDLTLASANLPGGGSTSGASYRATYSKNLPNSGTNFSLLAYRYSTPGYIGFSDALALRSTNQTSSYTNLGSMRHRLDVNISQNLGSASGVIFANGSAQQYWKHGDSMMSYSLGYSNQWRNTFYSISVQRTQSAYPGSATYAPGRYKNTLMTFNISIPLGRATSGNAPVLNTFISNDSDSGSTISTGVGGSLGESRDLSYAISAARSGREGARSASGSLNYLTSVAHLGASVSQGRGYRQGTLQASGSVLAHRGGITFAPMMGETVGLLYAPDAEDAAISSGSSRIDSRGYGLVTSLSPYRLNTVELNPGEMSDDIELLASSRSIAPTAGAVVLLSYPTRKARLVLVDGRLQNGGTLPFGAEVFDADSGEALGGVGQGSRIVMRTPSEQGMARVAWGPKPEQQCLISYALPQQEPGKQDGYVMLTLTCMPMPAAPRVPAPVASR</sequence>
<dbReference type="PANTHER" id="PTHR30451">
    <property type="entry name" value="OUTER MEMBRANE USHER PROTEIN"/>
    <property type="match status" value="1"/>
</dbReference>
<evidence type="ECO:0000313" key="12">
    <source>
        <dbReference type="EMBL" id="WMD19071.1"/>
    </source>
</evidence>
<dbReference type="Pfam" id="PF13953">
    <property type="entry name" value="PapC_C"/>
    <property type="match status" value="1"/>
</dbReference>
<evidence type="ECO:0000256" key="7">
    <source>
        <dbReference type="ARBA" id="ARBA00023136"/>
    </source>
</evidence>
<dbReference type="Gene3D" id="2.60.40.2070">
    <property type="match status" value="1"/>
</dbReference>
<dbReference type="Gene3D" id="2.60.40.2610">
    <property type="entry name" value="Outer membrane usher protein FimD, plug domain"/>
    <property type="match status" value="1"/>
</dbReference>
<feature type="domain" description="PapC-like C-terminal" evidence="10">
    <location>
        <begin position="757"/>
        <end position="819"/>
    </location>
</feature>
<dbReference type="InterPro" id="IPR018030">
    <property type="entry name" value="Fimbrial_membr_usher_CS"/>
</dbReference>
<evidence type="ECO:0000256" key="9">
    <source>
        <dbReference type="RuleBase" id="RU003884"/>
    </source>
</evidence>
<keyword evidence="8 9" id="KW-0998">Cell outer membrane</keyword>
<dbReference type="Gene3D" id="3.10.20.410">
    <property type="match status" value="1"/>
</dbReference>
<dbReference type="Gene3D" id="2.60.40.3110">
    <property type="match status" value="1"/>
</dbReference>
<evidence type="ECO:0000256" key="2">
    <source>
        <dbReference type="ARBA" id="ARBA00008064"/>
    </source>
</evidence>
<keyword evidence="9" id="KW-1029">Fimbrium biogenesis</keyword>
<proteinExistence type="inferred from homology"/>
<evidence type="ECO:0000313" key="13">
    <source>
        <dbReference type="Proteomes" id="UP001234798"/>
    </source>
</evidence>
<protein>
    <submittedName>
        <fullName evidence="12">Fimbria/pilus outer membrane usher protein</fullName>
    </submittedName>
</protein>
<dbReference type="RefSeq" id="WP_306939803.1">
    <property type="nucleotide sequence ID" value="NZ_CP132976.1"/>
</dbReference>
<dbReference type="PROSITE" id="PS01151">
    <property type="entry name" value="FIMBRIAL_USHER"/>
    <property type="match status" value="1"/>
</dbReference>
<reference evidence="12 13" key="1">
    <citation type="submission" date="2023-08" db="EMBL/GenBank/DDBJ databases">
        <title>Achromobacter seleniivolatilans sp. nov., isolated from seleniferous soil.</title>
        <authorList>
            <person name="Zhang S."/>
            <person name="Li K."/>
            <person name="Peng J."/>
            <person name="Zhao Q."/>
            <person name="Wang H."/>
            <person name="Guo Y."/>
        </authorList>
    </citation>
    <scope>NUCLEOTIDE SEQUENCE [LARGE SCALE GENOMIC DNA]</scope>
    <source>
        <strain evidence="12 13">R39</strain>
    </source>
</reference>
<dbReference type="PANTHER" id="PTHR30451:SF20">
    <property type="entry name" value="FIMBRIAE USHER"/>
    <property type="match status" value="1"/>
</dbReference>
<dbReference type="InterPro" id="IPR000015">
    <property type="entry name" value="Fimb_usher"/>
</dbReference>
<evidence type="ECO:0000256" key="3">
    <source>
        <dbReference type="ARBA" id="ARBA00022448"/>
    </source>
</evidence>
<dbReference type="InterPro" id="IPR043142">
    <property type="entry name" value="PapC-like_C_sf"/>
</dbReference>
<evidence type="ECO:0000256" key="8">
    <source>
        <dbReference type="ARBA" id="ARBA00023237"/>
    </source>
</evidence>
<keyword evidence="3 9" id="KW-0813">Transport</keyword>
<evidence type="ECO:0000259" key="10">
    <source>
        <dbReference type="Pfam" id="PF13953"/>
    </source>
</evidence>
<dbReference type="Proteomes" id="UP001234798">
    <property type="component" value="Chromosome"/>
</dbReference>
<keyword evidence="6" id="KW-0732">Signal</keyword>
<comment type="subcellular location">
    <subcellularLocation>
        <location evidence="1 9">Cell outer membrane</location>
        <topology evidence="1 9">Multi-pass membrane protein</topology>
    </subcellularLocation>
</comment>
<dbReference type="Pfam" id="PF00577">
    <property type="entry name" value="Usher"/>
    <property type="match status" value="1"/>
</dbReference>
<feature type="domain" description="PapC N-terminal" evidence="11">
    <location>
        <begin position="17"/>
        <end position="169"/>
    </location>
</feature>
<dbReference type="InterPro" id="IPR037224">
    <property type="entry name" value="PapC_N_sf"/>
</dbReference>
<comment type="similarity">
    <text evidence="2 9">Belongs to the fimbrial export usher family.</text>
</comment>
<accession>A0ABY9LWA3</accession>
<dbReference type="SUPFAM" id="SSF141729">
    <property type="entry name" value="FimD N-terminal domain-like"/>
    <property type="match status" value="1"/>
</dbReference>
<evidence type="ECO:0000256" key="1">
    <source>
        <dbReference type="ARBA" id="ARBA00004571"/>
    </source>
</evidence>
<keyword evidence="4" id="KW-1134">Transmembrane beta strand</keyword>